<gene>
    <name evidence="1" type="ORF">HPB47_017040</name>
</gene>
<accession>A0AC60QPC6</accession>
<reference evidence="1 2" key="1">
    <citation type="journal article" date="2020" name="Cell">
        <title>Large-Scale Comparative Analyses of Tick Genomes Elucidate Their Genetic Diversity and Vector Capacities.</title>
        <authorList>
            <consortium name="Tick Genome and Microbiome Consortium (TIGMIC)"/>
            <person name="Jia N."/>
            <person name="Wang J."/>
            <person name="Shi W."/>
            <person name="Du L."/>
            <person name="Sun Y."/>
            <person name="Zhan W."/>
            <person name="Jiang J.F."/>
            <person name="Wang Q."/>
            <person name="Zhang B."/>
            <person name="Ji P."/>
            <person name="Bell-Sakyi L."/>
            <person name="Cui X.M."/>
            <person name="Yuan T.T."/>
            <person name="Jiang B.G."/>
            <person name="Yang W.F."/>
            <person name="Lam T.T."/>
            <person name="Chang Q.C."/>
            <person name="Ding S.J."/>
            <person name="Wang X.J."/>
            <person name="Zhu J.G."/>
            <person name="Ruan X.D."/>
            <person name="Zhao L."/>
            <person name="Wei J.T."/>
            <person name="Ye R.Z."/>
            <person name="Que T.C."/>
            <person name="Du C.H."/>
            <person name="Zhou Y.H."/>
            <person name="Cheng J.X."/>
            <person name="Dai P.F."/>
            <person name="Guo W.B."/>
            <person name="Han X.H."/>
            <person name="Huang E.J."/>
            <person name="Li L.F."/>
            <person name="Wei W."/>
            <person name="Gao Y.C."/>
            <person name="Liu J.Z."/>
            <person name="Shao H.Z."/>
            <person name="Wang X."/>
            <person name="Wang C.C."/>
            <person name="Yang T.C."/>
            <person name="Huo Q.B."/>
            <person name="Li W."/>
            <person name="Chen H.Y."/>
            <person name="Chen S.E."/>
            <person name="Zhou L.G."/>
            <person name="Ni X.B."/>
            <person name="Tian J.H."/>
            <person name="Sheng Y."/>
            <person name="Liu T."/>
            <person name="Pan Y.S."/>
            <person name="Xia L.Y."/>
            <person name="Li J."/>
            <person name="Zhao F."/>
            <person name="Cao W.C."/>
        </authorList>
    </citation>
    <scope>NUCLEOTIDE SEQUENCE [LARGE SCALE GENOMIC DNA]</scope>
    <source>
        <strain evidence="1">Iper-2018</strain>
    </source>
</reference>
<comment type="caution">
    <text evidence="1">The sequence shown here is derived from an EMBL/GenBank/DDBJ whole genome shotgun (WGS) entry which is preliminary data.</text>
</comment>
<dbReference type="EMBL" id="JABSTQ010005879">
    <property type="protein sequence ID" value="KAG0438369.1"/>
    <property type="molecule type" value="Genomic_DNA"/>
</dbReference>
<name>A0AC60QPC6_IXOPE</name>
<evidence type="ECO:0000313" key="2">
    <source>
        <dbReference type="Proteomes" id="UP000805193"/>
    </source>
</evidence>
<protein>
    <submittedName>
        <fullName evidence="1">Uncharacterized protein</fullName>
    </submittedName>
</protein>
<proteinExistence type="predicted"/>
<organism evidence="1 2">
    <name type="scientific">Ixodes persulcatus</name>
    <name type="common">Taiga tick</name>
    <dbReference type="NCBI Taxonomy" id="34615"/>
    <lineage>
        <taxon>Eukaryota</taxon>
        <taxon>Metazoa</taxon>
        <taxon>Ecdysozoa</taxon>
        <taxon>Arthropoda</taxon>
        <taxon>Chelicerata</taxon>
        <taxon>Arachnida</taxon>
        <taxon>Acari</taxon>
        <taxon>Parasitiformes</taxon>
        <taxon>Ixodida</taxon>
        <taxon>Ixodoidea</taxon>
        <taxon>Ixodidae</taxon>
        <taxon>Ixodinae</taxon>
        <taxon>Ixodes</taxon>
    </lineage>
</organism>
<sequence length="354" mass="38446">MLQVFLSLYFDKYRGTAHGIMFAGASMSSFVFPMLLYFLRETFDFRYCLLIFGAILLHLVPISLLFRKPPWVQKCQNHECEVIAGYSSSTTTTIEGSLERVGGTRISTDDGKEQPGIRRKALAILKIPIFYAILVTWTITSYNADLFLTTIVDFAKDHGASTATAVPLISYLSITDTLGRIFLPLIADRKLMRRSTLVALNALLTAISVGLLPQATTNASLVIVTLLAACFNGCGMTMYGVLLADYIGMDNLHISYTLAGLTCGPLLFLKPLLVGESGFSAGTYEKAMQGVVVNASDLLVAERAQKTVDGEDTRQFLVGPHRTGTRVVRVKPAQPKSLVGVSAINVVGFPSVVA</sequence>
<keyword evidence="2" id="KW-1185">Reference proteome</keyword>
<evidence type="ECO:0000313" key="1">
    <source>
        <dbReference type="EMBL" id="KAG0438369.1"/>
    </source>
</evidence>
<dbReference type="Proteomes" id="UP000805193">
    <property type="component" value="Unassembled WGS sequence"/>
</dbReference>